<comment type="caution">
    <text evidence="1">The sequence shown here is derived from an EMBL/GenBank/DDBJ whole genome shotgun (WGS) entry which is preliminary data.</text>
</comment>
<dbReference type="Gene3D" id="3.40.50.150">
    <property type="entry name" value="Vaccinia Virus protein VP39"/>
    <property type="match status" value="1"/>
</dbReference>
<dbReference type="AlphaFoldDB" id="A0A6B3N8I7"/>
<keyword evidence="1" id="KW-0489">Methyltransferase</keyword>
<name>A0A6B3N8I7_9CYAN</name>
<dbReference type="GO" id="GO:0032259">
    <property type="term" value="P:methylation"/>
    <property type="evidence" value="ECO:0007669"/>
    <property type="project" value="UniProtKB-KW"/>
</dbReference>
<dbReference type="GO" id="GO:0008168">
    <property type="term" value="F:methyltransferase activity"/>
    <property type="evidence" value="ECO:0007669"/>
    <property type="project" value="UniProtKB-KW"/>
</dbReference>
<keyword evidence="1" id="KW-0808">Transferase</keyword>
<dbReference type="SUPFAM" id="SSF53335">
    <property type="entry name" value="S-adenosyl-L-methionine-dependent methyltransferases"/>
    <property type="match status" value="1"/>
</dbReference>
<accession>A0A6B3N8I7</accession>
<evidence type="ECO:0000313" key="1">
    <source>
        <dbReference type="EMBL" id="NER26932.1"/>
    </source>
</evidence>
<dbReference type="EMBL" id="JAAHFQ010000058">
    <property type="protein sequence ID" value="NER26932.1"/>
    <property type="molecule type" value="Genomic_DNA"/>
</dbReference>
<organism evidence="1">
    <name type="scientific">Symploca sp. SIO1C4</name>
    <dbReference type="NCBI Taxonomy" id="2607765"/>
    <lineage>
        <taxon>Bacteria</taxon>
        <taxon>Bacillati</taxon>
        <taxon>Cyanobacteriota</taxon>
        <taxon>Cyanophyceae</taxon>
        <taxon>Coleofasciculales</taxon>
        <taxon>Coleofasciculaceae</taxon>
        <taxon>Symploca</taxon>
    </lineage>
</organism>
<protein>
    <submittedName>
        <fullName evidence="1">Class I SAM-dependent methyltransferase</fullName>
    </submittedName>
</protein>
<sequence>MQTITHWTPRYLANRISLAIYEKQHPDHPWLTQSAISILSNYLKKSDIGLEWGSGRSTAWFAARIKYLVSVEDNYEWYQIVRKKLDHLNLNNTHYLLATDRESYIGAADNFQDDSLDFVLVDGRHHRNTCAVKAVSKVKTGGVIVLDNANRFLPSNSHSPNSRTYETGPASDEWQHFLDLVKDWRRIWTSNGVSDTAFFIKVS</sequence>
<dbReference type="InterPro" id="IPR029063">
    <property type="entry name" value="SAM-dependent_MTases_sf"/>
</dbReference>
<proteinExistence type="predicted"/>
<gene>
    <name evidence="1" type="ORF">F6J89_04690</name>
</gene>
<reference evidence="1" key="1">
    <citation type="submission" date="2019-11" db="EMBL/GenBank/DDBJ databases">
        <title>Genomic insights into an expanded diversity of filamentous marine cyanobacteria reveals the extraordinary biosynthetic potential of Moorea and Okeania.</title>
        <authorList>
            <person name="Ferreira Leao T."/>
            <person name="Wang M."/>
            <person name="Moss N."/>
            <person name="Da Silva R."/>
            <person name="Sanders J."/>
            <person name="Nurk S."/>
            <person name="Gurevich A."/>
            <person name="Humphrey G."/>
            <person name="Reher R."/>
            <person name="Zhu Q."/>
            <person name="Belda-Ferre P."/>
            <person name="Glukhov E."/>
            <person name="Rex R."/>
            <person name="Dorrestein P.C."/>
            <person name="Knight R."/>
            <person name="Pevzner P."/>
            <person name="Gerwick W.H."/>
            <person name="Gerwick L."/>
        </authorList>
    </citation>
    <scope>NUCLEOTIDE SEQUENCE</scope>
    <source>
        <strain evidence="1">SIO1C4</strain>
    </source>
</reference>